<gene>
    <name evidence="5" type="ORF">Gotri_019349</name>
</gene>
<keyword evidence="3" id="KW-0808">Transferase</keyword>
<evidence type="ECO:0000313" key="6">
    <source>
        <dbReference type="Proteomes" id="UP000593568"/>
    </source>
</evidence>
<evidence type="ECO:0000313" key="5">
    <source>
        <dbReference type="EMBL" id="MBA0770751.1"/>
    </source>
</evidence>
<dbReference type="GO" id="GO:0008757">
    <property type="term" value="F:S-adenosylmethionine-dependent methyltransferase activity"/>
    <property type="evidence" value="ECO:0007669"/>
    <property type="project" value="UniProtKB-ARBA"/>
</dbReference>
<dbReference type="GO" id="GO:0008173">
    <property type="term" value="F:RNA methyltransferase activity"/>
    <property type="evidence" value="ECO:0007669"/>
    <property type="project" value="UniProtKB-ARBA"/>
</dbReference>
<evidence type="ECO:0000256" key="4">
    <source>
        <dbReference type="SAM" id="MobiDB-lite"/>
    </source>
</evidence>
<comment type="similarity">
    <text evidence="1">Belongs to the methyltransferase superfamily. METL family.</text>
</comment>
<sequence>MPVYAVSSSLACLTDLKSSIRNSTTNFQHCPLLSITYWPVSKTDLSLERNLIVVIYNSSGWKREDQNKPTSSVEADTTGGSSLSSHALPKLEVSTSPSKTIHLRKAILFGGAIDKLVVNEPFEVALNERKGSPLILFVTDIEKCRAGNIDRRLTTAKTDMGDLISMLNQEVAIFTLSAVPLQIMPTALRECFSVLKPGGMLLFRDYGINQQITMLLLSVIVKCLTVVFHQTLYF</sequence>
<name>A0A7J9ECY9_9ROSI</name>
<keyword evidence="6" id="KW-1185">Reference proteome</keyword>
<feature type="region of interest" description="Disordered" evidence="4">
    <location>
        <begin position="62"/>
        <end position="86"/>
    </location>
</feature>
<evidence type="ECO:0000256" key="2">
    <source>
        <dbReference type="ARBA" id="ARBA00022603"/>
    </source>
</evidence>
<dbReference type="Proteomes" id="UP000593568">
    <property type="component" value="Unassembled WGS sequence"/>
</dbReference>
<comment type="caution">
    <text evidence="5">The sequence shown here is derived from an EMBL/GenBank/DDBJ whole genome shotgun (WGS) entry which is preliminary data.</text>
</comment>
<dbReference type="EMBL" id="JABEZW010000007">
    <property type="protein sequence ID" value="MBA0770751.1"/>
    <property type="molecule type" value="Genomic_DNA"/>
</dbReference>
<dbReference type="GO" id="GO:0032259">
    <property type="term" value="P:methylation"/>
    <property type="evidence" value="ECO:0007669"/>
    <property type="project" value="UniProtKB-KW"/>
</dbReference>
<dbReference type="PANTHER" id="PTHR22809">
    <property type="entry name" value="METHYLTRANSFERASE-RELATED"/>
    <property type="match status" value="1"/>
</dbReference>
<protein>
    <submittedName>
        <fullName evidence="5">Uncharacterized protein</fullName>
    </submittedName>
</protein>
<evidence type="ECO:0000256" key="1">
    <source>
        <dbReference type="ARBA" id="ARBA00009725"/>
    </source>
</evidence>
<accession>A0A7J9ECY9</accession>
<keyword evidence="2" id="KW-0489">Methyltransferase</keyword>
<dbReference type="SUPFAM" id="SSF53335">
    <property type="entry name" value="S-adenosyl-L-methionine-dependent methyltransferases"/>
    <property type="match status" value="1"/>
</dbReference>
<feature type="compositionally biased region" description="Polar residues" evidence="4">
    <location>
        <begin position="68"/>
        <end position="85"/>
    </location>
</feature>
<evidence type="ECO:0000256" key="3">
    <source>
        <dbReference type="ARBA" id="ARBA00022679"/>
    </source>
</evidence>
<dbReference type="InterPro" id="IPR026113">
    <property type="entry name" value="METTL2/6/8-like"/>
</dbReference>
<organism evidence="5 6">
    <name type="scientific">Gossypium trilobum</name>
    <dbReference type="NCBI Taxonomy" id="34281"/>
    <lineage>
        <taxon>Eukaryota</taxon>
        <taxon>Viridiplantae</taxon>
        <taxon>Streptophyta</taxon>
        <taxon>Embryophyta</taxon>
        <taxon>Tracheophyta</taxon>
        <taxon>Spermatophyta</taxon>
        <taxon>Magnoliopsida</taxon>
        <taxon>eudicotyledons</taxon>
        <taxon>Gunneridae</taxon>
        <taxon>Pentapetalae</taxon>
        <taxon>rosids</taxon>
        <taxon>malvids</taxon>
        <taxon>Malvales</taxon>
        <taxon>Malvaceae</taxon>
        <taxon>Malvoideae</taxon>
        <taxon>Gossypium</taxon>
    </lineage>
</organism>
<dbReference type="AlphaFoldDB" id="A0A7J9ECY9"/>
<dbReference type="PANTHER" id="PTHR22809:SF14">
    <property type="entry name" value="TRNA N(3)-METHYLCYTIDINE METHYLTRANSFERASE"/>
    <property type="match status" value="1"/>
</dbReference>
<proteinExistence type="inferred from homology"/>
<reference evidence="5 6" key="1">
    <citation type="journal article" date="2019" name="Genome Biol. Evol.">
        <title>Insights into the evolution of the New World diploid cottons (Gossypium, subgenus Houzingenia) based on genome sequencing.</title>
        <authorList>
            <person name="Grover C.E."/>
            <person name="Arick M.A. 2nd"/>
            <person name="Thrash A."/>
            <person name="Conover J.L."/>
            <person name="Sanders W.S."/>
            <person name="Peterson D.G."/>
            <person name="Frelichowski J.E."/>
            <person name="Scheffler J.A."/>
            <person name="Scheffler B.E."/>
            <person name="Wendel J.F."/>
        </authorList>
    </citation>
    <scope>NUCLEOTIDE SEQUENCE [LARGE SCALE GENOMIC DNA]</scope>
    <source>
        <strain evidence="5">8</strain>
        <tissue evidence="5">Leaf</tissue>
    </source>
</reference>
<dbReference type="InterPro" id="IPR029063">
    <property type="entry name" value="SAM-dependent_MTases_sf"/>
</dbReference>